<evidence type="ECO:0000259" key="4">
    <source>
        <dbReference type="PROSITE" id="PS50102"/>
    </source>
</evidence>
<dbReference type="SUPFAM" id="SSF54928">
    <property type="entry name" value="RNA-binding domain, RBD"/>
    <property type="match status" value="1"/>
</dbReference>
<organism evidence="5 6">
    <name type="scientific">Hibiscus sabdariffa</name>
    <name type="common">roselle</name>
    <dbReference type="NCBI Taxonomy" id="183260"/>
    <lineage>
        <taxon>Eukaryota</taxon>
        <taxon>Viridiplantae</taxon>
        <taxon>Streptophyta</taxon>
        <taxon>Embryophyta</taxon>
        <taxon>Tracheophyta</taxon>
        <taxon>Spermatophyta</taxon>
        <taxon>Magnoliopsida</taxon>
        <taxon>eudicotyledons</taxon>
        <taxon>Gunneridae</taxon>
        <taxon>Pentapetalae</taxon>
        <taxon>rosids</taxon>
        <taxon>malvids</taxon>
        <taxon>Malvales</taxon>
        <taxon>Malvaceae</taxon>
        <taxon>Malvoideae</taxon>
        <taxon>Hibiscus</taxon>
    </lineage>
</organism>
<dbReference type="SMART" id="SM00360">
    <property type="entry name" value="RRM"/>
    <property type="match status" value="1"/>
</dbReference>
<dbReference type="InterPro" id="IPR000504">
    <property type="entry name" value="RRM_dom"/>
</dbReference>
<keyword evidence="6" id="KW-1185">Reference proteome</keyword>
<feature type="compositionally biased region" description="Polar residues" evidence="3">
    <location>
        <begin position="125"/>
        <end position="137"/>
    </location>
</feature>
<protein>
    <recommendedName>
        <fullName evidence="4">RRM domain-containing protein</fullName>
    </recommendedName>
</protein>
<proteinExistence type="predicted"/>
<dbReference type="PROSITE" id="PS50102">
    <property type="entry name" value="RRM"/>
    <property type="match status" value="1"/>
</dbReference>
<dbReference type="InterPro" id="IPR012677">
    <property type="entry name" value="Nucleotide-bd_a/b_plait_sf"/>
</dbReference>
<reference evidence="5 6" key="1">
    <citation type="journal article" date="2024" name="G3 (Bethesda)">
        <title>Genome assembly of Hibiscus sabdariffa L. provides insights into metabolisms of medicinal natural products.</title>
        <authorList>
            <person name="Kim T."/>
        </authorList>
    </citation>
    <scope>NUCLEOTIDE SEQUENCE [LARGE SCALE GENOMIC DNA]</scope>
    <source>
        <strain evidence="5">TK-2024</strain>
        <tissue evidence="5">Old leaves</tissue>
    </source>
</reference>
<evidence type="ECO:0000256" key="2">
    <source>
        <dbReference type="PROSITE-ProRule" id="PRU00176"/>
    </source>
</evidence>
<gene>
    <name evidence="5" type="ORF">V6N12_056122</name>
</gene>
<evidence type="ECO:0000313" key="5">
    <source>
        <dbReference type="EMBL" id="KAK8522414.1"/>
    </source>
</evidence>
<dbReference type="InterPro" id="IPR035979">
    <property type="entry name" value="RBD_domain_sf"/>
</dbReference>
<keyword evidence="1 2" id="KW-0694">RNA-binding</keyword>
<dbReference type="Proteomes" id="UP001472677">
    <property type="component" value="Unassembled WGS sequence"/>
</dbReference>
<name>A0ABR2CRM2_9ROSI</name>
<evidence type="ECO:0000256" key="1">
    <source>
        <dbReference type="ARBA" id="ARBA00022884"/>
    </source>
</evidence>
<dbReference type="Gene3D" id="3.30.70.330">
    <property type="match status" value="1"/>
</dbReference>
<feature type="domain" description="RRM" evidence="4">
    <location>
        <begin position="40"/>
        <end position="112"/>
    </location>
</feature>
<comment type="caution">
    <text evidence="5">The sequence shown here is derived from an EMBL/GenBank/DDBJ whole genome shotgun (WGS) entry which is preliminary data.</text>
</comment>
<feature type="region of interest" description="Disordered" evidence="3">
    <location>
        <begin position="117"/>
        <end position="144"/>
    </location>
</feature>
<dbReference type="PANTHER" id="PTHR48027">
    <property type="entry name" value="HETEROGENEOUS NUCLEAR RIBONUCLEOPROTEIN 87F-RELATED"/>
    <property type="match status" value="1"/>
</dbReference>
<evidence type="ECO:0000313" key="6">
    <source>
        <dbReference type="Proteomes" id="UP001472677"/>
    </source>
</evidence>
<evidence type="ECO:0000256" key="3">
    <source>
        <dbReference type="SAM" id="MobiDB-lite"/>
    </source>
</evidence>
<dbReference type="InterPro" id="IPR052462">
    <property type="entry name" value="SLIRP/GR-RBP-like"/>
</dbReference>
<accession>A0ABR2CRM2</accession>
<sequence length="144" mass="16293">MSCVETQRFSGIGFKAAVPRSPPLQRNELSHRPSFPVPANVPYSIKESRLQKEFANFGEIAEVKLVRDEFTKRSKGYAFIQYTSQDEAMVAVENMDRQVFDGRMIHVEIAKLGKDRVRGCPKTSGPPSSKPQLQQPNDVADCWY</sequence>
<dbReference type="Pfam" id="PF00076">
    <property type="entry name" value="RRM_1"/>
    <property type="match status" value="1"/>
</dbReference>
<dbReference type="EMBL" id="JBBPBM010000045">
    <property type="protein sequence ID" value="KAK8522414.1"/>
    <property type="molecule type" value="Genomic_DNA"/>
</dbReference>